<proteinExistence type="predicted"/>
<reference evidence="1" key="1">
    <citation type="journal article" date="2014" name="Int. J. Syst. Evol. Microbiol.">
        <title>Complete genome sequence of Corynebacterium casei LMG S-19264T (=DSM 44701T), isolated from a smear-ripened cheese.</title>
        <authorList>
            <consortium name="US DOE Joint Genome Institute (JGI-PGF)"/>
            <person name="Walter F."/>
            <person name="Albersmeier A."/>
            <person name="Kalinowski J."/>
            <person name="Ruckert C."/>
        </authorList>
    </citation>
    <scope>NUCLEOTIDE SEQUENCE</scope>
    <source>
        <strain evidence="1">KCTC 12870</strain>
    </source>
</reference>
<evidence type="ECO:0000313" key="2">
    <source>
        <dbReference type="Proteomes" id="UP000642829"/>
    </source>
</evidence>
<sequence length="193" mass="21821">MLSLSLLTILVGCVTTKGRNFNFAHVNSLQLGQTTKQQALEMFGEPKVEKEVTNDFNDFTLFQYIFVEINSARPQDSGARLMTLEFVDEKLNGYYYSATYEGDLGTRNLGGRKRINRQSSAHNDVIREMGQPDGKAYYTTTLQIFDEGSGEEIWIYNQDTRKEDNSTIAEKTLIGFDRDGVVDNITSSKTKVN</sequence>
<comment type="caution">
    <text evidence="1">The sequence shown here is derived from an EMBL/GenBank/DDBJ whole genome shotgun (WGS) entry which is preliminary data.</text>
</comment>
<evidence type="ECO:0000313" key="1">
    <source>
        <dbReference type="EMBL" id="GHB98300.1"/>
    </source>
</evidence>
<dbReference type="AlphaFoldDB" id="A0A8J3DAU9"/>
<dbReference type="Proteomes" id="UP000642829">
    <property type="component" value="Unassembled WGS sequence"/>
</dbReference>
<dbReference type="EMBL" id="BMXG01000006">
    <property type="protein sequence ID" value="GHB98300.1"/>
    <property type="molecule type" value="Genomic_DNA"/>
</dbReference>
<keyword evidence="2" id="KW-1185">Reference proteome</keyword>
<gene>
    <name evidence="1" type="ORF">GCM10007047_12950</name>
</gene>
<name>A0A8J3DAU9_9BACT</name>
<organism evidence="1 2">
    <name type="scientific">Cerasicoccus arenae</name>
    <dbReference type="NCBI Taxonomy" id="424488"/>
    <lineage>
        <taxon>Bacteria</taxon>
        <taxon>Pseudomonadati</taxon>
        <taxon>Verrucomicrobiota</taxon>
        <taxon>Opitutia</taxon>
        <taxon>Puniceicoccales</taxon>
        <taxon>Cerasicoccaceae</taxon>
        <taxon>Cerasicoccus</taxon>
    </lineage>
</organism>
<reference evidence="1" key="2">
    <citation type="submission" date="2020-09" db="EMBL/GenBank/DDBJ databases">
        <authorList>
            <person name="Sun Q."/>
            <person name="Kim S."/>
        </authorList>
    </citation>
    <scope>NUCLEOTIDE SEQUENCE</scope>
    <source>
        <strain evidence="1">KCTC 12870</strain>
    </source>
</reference>
<accession>A0A8J3DAU9</accession>
<protein>
    <submittedName>
        <fullName evidence="1">Uncharacterized protein</fullName>
    </submittedName>
</protein>